<keyword evidence="4" id="KW-1185">Reference proteome</keyword>
<keyword evidence="2" id="KW-0812">Transmembrane</keyword>
<proteinExistence type="predicted"/>
<feature type="transmembrane region" description="Helical" evidence="2">
    <location>
        <begin position="274"/>
        <end position="296"/>
    </location>
</feature>
<evidence type="ECO:0000313" key="4">
    <source>
        <dbReference type="Proteomes" id="UP001194273"/>
    </source>
</evidence>
<keyword evidence="1" id="KW-0175">Coiled coil</keyword>
<evidence type="ECO:0000256" key="1">
    <source>
        <dbReference type="SAM" id="Coils"/>
    </source>
</evidence>
<accession>A0ABR9QUB7</accession>
<dbReference type="Proteomes" id="UP001194273">
    <property type="component" value="Unassembled WGS sequence"/>
</dbReference>
<organism evidence="3 4">
    <name type="scientific">Thermophilibacter gallinarum</name>
    <dbReference type="NCBI Taxonomy" id="2779357"/>
    <lineage>
        <taxon>Bacteria</taxon>
        <taxon>Bacillati</taxon>
        <taxon>Actinomycetota</taxon>
        <taxon>Coriobacteriia</taxon>
        <taxon>Coriobacteriales</taxon>
        <taxon>Atopobiaceae</taxon>
        <taxon>Thermophilibacter</taxon>
    </lineage>
</organism>
<reference evidence="3 4" key="1">
    <citation type="submission" date="2020-10" db="EMBL/GenBank/DDBJ databases">
        <title>ChiBAC.</title>
        <authorList>
            <person name="Zenner C."/>
            <person name="Hitch T.C.A."/>
            <person name="Clavel T."/>
        </authorList>
    </citation>
    <scope>NUCLEOTIDE SEQUENCE [LARGE SCALE GENOMIC DNA]</scope>
    <source>
        <strain evidence="3 4">DSM 107455</strain>
    </source>
</reference>
<protein>
    <submittedName>
        <fullName evidence="3">Uncharacterized protein</fullName>
    </submittedName>
</protein>
<gene>
    <name evidence="3" type="ORF">INF26_07365</name>
</gene>
<feature type="coiled-coil region" evidence="1">
    <location>
        <begin position="212"/>
        <end position="264"/>
    </location>
</feature>
<keyword evidence="2" id="KW-1133">Transmembrane helix</keyword>
<dbReference type="EMBL" id="JADCJZ010000003">
    <property type="protein sequence ID" value="MBE5024668.1"/>
    <property type="molecule type" value="Genomic_DNA"/>
</dbReference>
<dbReference type="RefSeq" id="WP_193530309.1">
    <property type="nucleotide sequence ID" value="NZ_JADCJZ010000003.1"/>
</dbReference>
<name>A0ABR9QUB7_9ACTN</name>
<evidence type="ECO:0000313" key="3">
    <source>
        <dbReference type="EMBL" id="MBE5024668.1"/>
    </source>
</evidence>
<comment type="caution">
    <text evidence="3">The sequence shown here is derived from an EMBL/GenBank/DDBJ whole genome shotgun (WGS) entry which is preliminary data.</text>
</comment>
<sequence>MTDVTAPTGEISIKNDMWASLLNTLTIDLFFKETQTVEIAADDDSYGMVGHSDDDAAKVAYLIDDGDTAFTVDELEGMRFTEYTGPFSIEPDQRLVVYARITDHADNVTYISSDGLVLDATLPAVTGVDDGGTYYATRAVDVDDENLATVTLDGAPVTGGFELEGNVDRSYTIVATDRAGNVTEVTVTMKPVEDLAGQIEGLTSDTVGPDDRETVEAVKDAAEENLGDATDEERAELEDLIERCDELLSEIDAAEAAVAAEAKAARLAGTGDTLPVMAVCSHLAIGVLAIVGGELLRRGCRF</sequence>
<keyword evidence="2" id="KW-0472">Membrane</keyword>
<evidence type="ECO:0000256" key="2">
    <source>
        <dbReference type="SAM" id="Phobius"/>
    </source>
</evidence>